<reference evidence="1 2" key="1">
    <citation type="submission" date="2020-08" db="EMBL/GenBank/DDBJ databases">
        <title>Sequencing the genomes of 1000 actinobacteria strains.</title>
        <authorList>
            <person name="Klenk H.-P."/>
        </authorList>
    </citation>
    <scope>NUCLEOTIDE SEQUENCE [LARGE SCALE GENOMIC DNA]</scope>
    <source>
        <strain evidence="1 2">DSM 102030</strain>
    </source>
</reference>
<sequence>MQPQFGSGRSAPIDPMDRLTHTGVLARLESQTGGLVTWRDVTALPCSHPHCCSVGYLIRDDDAEWRSLVELIGHEQLKEHLGLVSNQIASVELSQQMRTAVRESLLGLLSEQTSLSHPQIGDLWRNVCENCDLGLGTLLTLASGALPGRRQKLRRLLGSRVVRLTVKPFMDISTMIEERLLQCCVHVGTRGEGNADQCAPFCAVQAWSALGRQRLSAVASTNHRVLPLADVR</sequence>
<gene>
    <name evidence="1" type="ORF">F4561_005466</name>
</gene>
<dbReference type="RefSeq" id="WP_246438147.1">
    <property type="nucleotide sequence ID" value="NZ_JACHJT010000001.1"/>
</dbReference>
<name>A0A7W7RNC7_9ACTN</name>
<organism evidence="1 2">
    <name type="scientific">Lipingzhangella halophila</name>
    <dbReference type="NCBI Taxonomy" id="1783352"/>
    <lineage>
        <taxon>Bacteria</taxon>
        <taxon>Bacillati</taxon>
        <taxon>Actinomycetota</taxon>
        <taxon>Actinomycetes</taxon>
        <taxon>Streptosporangiales</taxon>
        <taxon>Nocardiopsidaceae</taxon>
        <taxon>Lipingzhangella</taxon>
    </lineage>
</organism>
<keyword evidence="2" id="KW-1185">Reference proteome</keyword>
<accession>A0A7W7RNC7</accession>
<protein>
    <submittedName>
        <fullName evidence="1">Uncharacterized protein</fullName>
    </submittedName>
</protein>
<dbReference type="AlphaFoldDB" id="A0A7W7RNC7"/>
<dbReference type="EMBL" id="JACHJT010000001">
    <property type="protein sequence ID" value="MBB4934646.1"/>
    <property type="molecule type" value="Genomic_DNA"/>
</dbReference>
<proteinExistence type="predicted"/>
<evidence type="ECO:0000313" key="2">
    <source>
        <dbReference type="Proteomes" id="UP000523007"/>
    </source>
</evidence>
<comment type="caution">
    <text evidence="1">The sequence shown here is derived from an EMBL/GenBank/DDBJ whole genome shotgun (WGS) entry which is preliminary data.</text>
</comment>
<evidence type="ECO:0000313" key="1">
    <source>
        <dbReference type="EMBL" id="MBB4934646.1"/>
    </source>
</evidence>
<dbReference type="Proteomes" id="UP000523007">
    <property type="component" value="Unassembled WGS sequence"/>
</dbReference>